<feature type="compositionally biased region" description="Low complexity" evidence="1">
    <location>
        <begin position="44"/>
        <end position="64"/>
    </location>
</feature>
<comment type="caution">
    <text evidence="2">The sequence shown here is derived from an EMBL/GenBank/DDBJ whole genome shotgun (WGS) entry which is preliminary data.</text>
</comment>
<evidence type="ECO:0000313" key="2">
    <source>
        <dbReference type="EMBL" id="CAE7567069.1"/>
    </source>
</evidence>
<dbReference type="EMBL" id="CAJNDS010002697">
    <property type="protein sequence ID" value="CAE7567069.1"/>
    <property type="molecule type" value="Genomic_DNA"/>
</dbReference>
<keyword evidence="3" id="KW-1185">Reference proteome</keyword>
<feature type="region of interest" description="Disordered" evidence="1">
    <location>
        <begin position="1"/>
        <end position="71"/>
    </location>
</feature>
<protein>
    <submittedName>
        <fullName evidence="2">Uncharacterized protein</fullName>
    </submittedName>
</protein>
<dbReference type="Proteomes" id="UP000604046">
    <property type="component" value="Unassembled WGS sequence"/>
</dbReference>
<evidence type="ECO:0000256" key="1">
    <source>
        <dbReference type="SAM" id="MobiDB-lite"/>
    </source>
</evidence>
<gene>
    <name evidence="2" type="ORF">SNAT2548_LOCUS32163</name>
</gene>
<proteinExistence type="predicted"/>
<feature type="compositionally biased region" description="Basic and acidic residues" evidence="1">
    <location>
        <begin position="383"/>
        <end position="396"/>
    </location>
</feature>
<organism evidence="2 3">
    <name type="scientific">Symbiodinium natans</name>
    <dbReference type="NCBI Taxonomy" id="878477"/>
    <lineage>
        <taxon>Eukaryota</taxon>
        <taxon>Sar</taxon>
        <taxon>Alveolata</taxon>
        <taxon>Dinophyceae</taxon>
        <taxon>Suessiales</taxon>
        <taxon>Symbiodiniaceae</taxon>
        <taxon>Symbiodinium</taxon>
    </lineage>
</organism>
<reference evidence="2" key="1">
    <citation type="submission" date="2021-02" db="EMBL/GenBank/DDBJ databases">
        <authorList>
            <person name="Dougan E. K."/>
            <person name="Rhodes N."/>
            <person name="Thang M."/>
            <person name="Chan C."/>
        </authorList>
    </citation>
    <scope>NUCLEOTIDE SEQUENCE</scope>
</reference>
<dbReference type="AlphaFoldDB" id="A0A812UJP7"/>
<sequence>MAEEDESSPEGAHQPIDEEDDDADGTMREIMETPTSRRSRTRTRSPVAARSSSAKASGSAAKASGVGGTTIDSSTVAKAKTTATGAETTTSGPAVLPKTMGAAPSCGVLQQGIYTVVWDPNTNVRVGQAGQAMRALQLSGIDQHGSMLFAPCFPVSCQLKPRERQWAASQGLRTSVSKQDHRLQISLTILSYTTQLHPRQCARRKISNHQSRPWWPPPYTETTTSAVHQCAPLITQAGDVRPTEPDSTMDKNRPAMPAHMCAQLPARDCILPRSDSIPPNPLQIPLKPAHPCDSFTSVNGEIACCEGTFSDEATYEVSQPGTDTCLGISRADRGVAATMEASYIDLLWQVIQLEQYPPVPDRRGTGYYEKDLEGEAGLPVRNPDSEPKVADPKRAGTEASSSSTPRSKEGSVKVDQAPSMEMAMGEEESDLLVDKMIQLAKATATRFGVTSEQLLDAVQLTWLPALEQKLWRTTETCLLCSHSPGNLREWQQHLLTKSHSRIANEAKMTWYHLYLVMSIHDDRMRRQTGKPASQASSNEPSLVSQNAALLFEQLVEDLHKAQ</sequence>
<accession>A0A812UJP7</accession>
<evidence type="ECO:0000313" key="3">
    <source>
        <dbReference type="Proteomes" id="UP000604046"/>
    </source>
</evidence>
<feature type="region of interest" description="Disordered" evidence="1">
    <location>
        <begin position="373"/>
        <end position="419"/>
    </location>
</feature>
<name>A0A812UJP7_9DINO</name>